<evidence type="ECO:0000256" key="1">
    <source>
        <dbReference type="SAM" id="MobiDB-lite"/>
    </source>
</evidence>
<proteinExistence type="predicted"/>
<evidence type="ECO:0000313" key="3">
    <source>
        <dbReference type="Proteomes" id="UP001500804"/>
    </source>
</evidence>
<feature type="region of interest" description="Disordered" evidence="1">
    <location>
        <begin position="175"/>
        <end position="195"/>
    </location>
</feature>
<keyword evidence="3" id="KW-1185">Reference proteome</keyword>
<dbReference type="RefSeq" id="WP_345607530.1">
    <property type="nucleotide sequence ID" value="NZ_BAABJO010000019.1"/>
</dbReference>
<evidence type="ECO:0008006" key="4">
    <source>
        <dbReference type="Google" id="ProtNLM"/>
    </source>
</evidence>
<dbReference type="EMBL" id="BAABJO010000019">
    <property type="protein sequence ID" value="GAA5128577.1"/>
    <property type="molecule type" value="Genomic_DNA"/>
</dbReference>
<evidence type="ECO:0000313" key="2">
    <source>
        <dbReference type="EMBL" id="GAA5128577.1"/>
    </source>
</evidence>
<protein>
    <recommendedName>
        <fullName evidence="4">LemA protein</fullName>
    </recommendedName>
</protein>
<organism evidence="2 3">
    <name type="scientific">Pseudonocardia adelaidensis</name>
    <dbReference type="NCBI Taxonomy" id="648754"/>
    <lineage>
        <taxon>Bacteria</taxon>
        <taxon>Bacillati</taxon>
        <taxon>Actinomycetota</taxon>
        <taxon>Actinomycetes</taxon>
        <taxon>Pseudonocardiales</taxon>
        <taxon>Pseudonocardiaceae</taxon>
        <taxon>Pseudonocardia</taxon>
    </lineage>
</organism>
<dbReference type="Proteomes" id="UP001500804">
    <property type="component" value="Unassembled WGS sequence"/>
</dbReference>
<name>A0ABP9NNE7_9PSEU</name>
<gene>
    <name evidence="2" type="ORF">GCM10023320_47730</name>
</gene>
<comment type="caution">
    <text evidence="2">The sequence shown here is derived from an EMBL/GenBank/DDBJ whole genome shotgun (WGS) entry which is preliminary data.</text>
</comment>
<sequence length="195" mass="20903">MNLLLWLLLGLAVVVLVGLATLVAGRIRRLHRLHVRTDAARAALESALERRAAQALEVAAVLEAVPALRDRARGLRAAVAGTRAAQAGEGDREAAENVLGRALAGAPRSALPGPVFEELVDAEQLLVLARRVHNDAVRDTRELRSRRLVRWLHLAGTAPMPEYFEIAEYSEIADPAPPAGVTTAAPARPPMRPPA</sequence>
<accession>A0ABP9NNE7</accession>
<reference evidence="3" key="1">
    <citation type="journal article" date="2019" name="Int. J. Syst. Evol. Microbiol.">
        <title>The Global Catalogue of Microorganisms (GCM) 10K type strain sequencing project: providing services to taxonomists for standard genome sequencing and annotation.</title>
        <authorList>
            <consortium name="The Broad Institute Genomics Platform"/>
            <consortium name="The Broad Institute Genome Sequencing Center for Infectious Disease"/>
            <person name="Wu L."/>
            <person name="Ma J."/>
        </authorList>
    </citation>
    <scope>NUCLEOTIDE SEQUENCE [LARGE SCALE GENOMIC DNA]</scope>
    <source>
        <strain evidence="3">JCM 18302</strain>
    </source>
</reference>